<dbReference type="SUPFAM" id="SSF54292">
    <property type="entry name" value="2Fe-2S ferredoxin-like"/>
    <property type="match status" value="1"/>
</dbReference>
<dbReference type="SUPFAM" id="SSF52343">
    <property type="entry name" value="Ferredoxin reductase-like, C-terminal NADP-linked domain"/>
    <property type="match status" value="1"/>
</dbReference>
<evidence type="ECO:0000313" key="7">
    <source>
        <dbReference type="Proteomes" id="UP000078084"/>
    </source>
</evidence>
<dbReference type="GO" id="GO:0016491">
    <property type="term" value="F:oxidoreductase activity"/>
    <property type="evidence" value="ECO:0007669"/>
    <property type="project" value="InterPro"/>
</dbReference>
<comment type="caution">
    <text evidence="6">The sequence shown here is derived from an EMBL/GenBank/DDBJ whole genome shotgun (WGS) entry which is preliminary data.</text>
</comment>
<dbReference type="SUPFAM" id="SSF63380">
    <property type="entry name" value="Riboflavin synthase domain-like"/>
    <property type="match status" value="1"/>
</dbReference>
<dbReference type="PROSITE" id="PS00197">
    <property type="entry name" value="2FE2S_FER_1"/>
    <property type="match status" value="1"/>
</dbReference>
<dbReference type="InterPro" id="IPR008333">
    <property type="entry name" value="Cbr1-like_FAD-bd_dom"/>
</dbReference>
<dbReference type="InterPro" id="IPR050415">
    <property type="entry name" value="MRET"/>
</dbReference>
<dbReference type="PATRIC" id="fig|206506.3.peg.1946"/>
<dbReference type="RefSeq" id="WP_068370615.1">
    <property type="nucleotide sequence ID" value="NZ_LBNE01000005.1"/>
</dbReference>
<dbReference type="Gene3D" id="3.10.20.30">
    <property type="match status" value="1"/>
</dbReference>
<evidence type="ECO:0000256" key="2">
    <source>
        <dbReference type="ARBA" id="ARBA00022714"/>
    </source>
</evidence>
<accession>A0A171KS75</accession>
<dbReference type="STRING" id="206506.AAV32_09100"/>
<proteinExistence type="predicted"/>
<dbReference type="InterPro" id="IPR006058">
    <property type="entry name" value="2Fe2S_fd_BS"/>
</dbReference>
<keyword evidence="2" id="KW-0411">Iron-sulfur</keyword>
<dbReference type="PANTHER" id="PTHR47354:SF5">
    <property type="entry name" value="PROTEIN RFBI"/>
    <property type="match status" value="1"/>
</dbReference>
<gene>
    <name evidence="6" type="ORF">AAV32_09100</name>
</gene>
<dbReference type="PANTHER" id="PTHR47354">
    <property type="entry name" value="NADH OXIDOREDUCTASE HCR"/>
    <property type="match status" value="1"/>
</dbReference>
<dbReference type="AlphaFoldDB" id="A0A171KS75"/>
<feature type="domain" description="FAD-binding FR-type" evidence="5">
    <location>
        <begin position="90"/>
        <end position="204"/>
    </location>
</feature>
<dbReference type="EMBL" id="LBNE01000005">
    <property type="protein sequence ID" value="KKO71742.1"/>
    <property type="molecule type" value="Genomic_DNA"/>
</dbReference>
<dbReference type="InterPro" id="IPR017938">
    <property type="entry name" value="Riboflavin_synthase-like_b-brl"/>
</dbReference>
<evidence type="ECO:0000259" key="5">
    <source>
        <dbReference type="PROSITE" id="PS51384"/>
    </source>
</evidence>
<dbReference type="Gene3D" id="3.40.50.80">
    <property type="entry name" value="Nucleotide-binding domain of ferredoxin-NADP reductase (FNR) module"/>
    <property type="match status" value="1"/>
</dbReference>
<organism evidence="6 7">
    <name type="scientific">Kerstersia gyiorum</name>
    <dbReference type="NCBI Taxonomy" id="206506"/>
    <lineage>
        <taxon>Bacteria</taxon>
        <taxon>Pseudomonadati</taxon>
        <taxon>Pseudomonadota</taxon>
        <taxon>Betaproteobacteria</taxon>
        <taxon>Burkholderiales</taxon>
        <taxon>Alcaligenaceae</taxon>
        <taxon>Kerstersia</taxon>
    </lineage>
</organism>
<dbReference type="PROSITE" id="PS51384">
    <property type="entry name" value="FAD_FR"/>
    <property type="match status" value="1"/>
</dbReference>
<evidence type="ECO:0000313" key="6">
    <source>
        <dbReference type="EMBL" id="KKO71742.1"/>
    </source>
</evidence>
<dbReference type="Pfam" id="PF00175">
    <property type="entry name" value="NAD_binding_1"/>
    <property type="match status" value="1"/>
</dbReference>
<dbReference type="InterPro" id="IPR001041">
    <property type="entry name" value="2Fe-2S_ferredoxin-type"/>
</dbReference>
<keyword evidence="7" id="KW-1185">Reference proteome</keyword>
<dbReference type="Proteomes" id="UP000078084">
    <property type="component" value="Unassembled WGS sequence"/>
</dbReference>
<dbReference type="Pfam" id="PF00970">
    <property type="entry name" value="FAD_binding_6"/>
    <property type="match status" value="1"/>
</dbReference>
<dbReference type="PROSITE" id="PS51085">
    <property type="entry name" value="2FE2S_FER_2"/>
    <property type="match status" value="1"/>
</dbReference>
<dbReference type="InterPro" id="IPR001433">
    <property type="entry name" value="OxRdtase_FAD/NAD-bd"/>
</dbReference>
<keyword evidence="2" id="KW-0479">Metal-binding</keyword>
<dbReference type="InterPro" id="IPR012675">
    <property type="entry name" value="Beta-grasp_dom_sf"/>
</dbReference>
<dbReference type="InterPro" id="IPR036010">
    <property type="entry name" value="2Fe-2S_ferredoxin-like_sf"/>
</dbReference>
<evidence type="ECO:0000256" key="1">
    <source>
        <dbReference type="ARBA" id="ARBA00001974"/>
    </source>
</evidence>
<feature type="domain" description="2Fe-2S ferredoxin-type" evidence="4">
    <location>
        <begin position="3"/>
        <end position="93"/>
    </location>
</feature>
<dbReference type="InterPro" id="IPR017927">
    <property type="entry name" value="FAD-bd_FR_type"/>
</dbReference>
<dbReference type="CDD" id="cd06189">
    <property type="entry name" value="flavin_oxioreductase"/>
    <property type="match status" value="1"/>
</dbReference>
<evidence type="ECO:0000259" key="4">
    <source>
        <dbReference type="PROSITE" id="PS51085"/>
    </source>
</evidence>
<dbReference type="InterPro" id="IPR001709">
    <property type="entry name" value="Flavoprot_Pyr_Nucl_cyt_Rdtase"/>
</dbReference>
<sequence length="348" mass="38088">MSHHITVLPANHAFSAEGGQNLLDAALAAGIVLPYSCRNGACSSCKGKVVSGSYDAGGAVAQSLPASDIAAGYTLFCQVTPTSDMVIESHQVRLATDIEIRRLPVRVMGMERPVPDVTILTLQLPATENFRYYAGQYVDIILKDGTRRSYSMASAPGQAKFLELHLRHVPGGLFTDHVFGVGDTQMRLKEILRIEGPQGSFFLREEDDAPIVMLCSGTGFAPVQSMVEHMRAQGLHRKVRLYWGGRRPGDLYHDARARAWAEQLPDLTYIPVVSDALPEDNWQGRRGWVHEAVLEDLPDLSAWQVYACGAPAMVEAARRDFHARAGLSEAHFFSDAFTNAADLAALRV</sequence>
<dbReference type="CDD" id="cd00207">
    <property type="entry name" value="fer2"/>
    <property type="match status" value="1"/>
</dbReference>
<comment type="cofactor">
    <cofactor evidence="1">
        <name>FAD</name>
        <dbReference type="ChEBI" id="CHEBI:57692"/>
    </cofactor>
</comment>
<dbReference type="GO" id="GO:0051537">
    <property type="term" value="F:2 iron, 2 sulfur cluster binding"/>
    <property type="evidence" value="ECO:0007669"/>
    <property type="project" value="UniProtKB-KW"/>
</dbReference>
<keyword evidence="2" id="KW-0001">2Fe-2S</keyword>
<evidence type="ECO:0000256" key="3">
    <source>
        <dbReference type="ARBA" id="ARBA00034078"/>
    </source>
</evidence>
<keyword evidence="2" id="KW-0408">Iron</keyword>
<dbReference type="Gene3D" id="2.40.30.10">
    <property type="entry name" value="Translation factors"/>
    <property type="match status" value="1"/>
</dbReference>
<name>A0A171KS75_9BURK</name>
<dbReference type="Pfam" id="PF00111">
    <property type="entry name" value="Fer2"/>
    <property type="match status" value="1"/>
</dbReference>
<protein>
    <submittedName>
        <fullName evidence="6">CDP-6-deoxy-delta-3,4-glucoseen reductase</fullName>
    </submittedName>
</protein>
<comment type="cofactor">
    <cofactor evidence="3">
        <name>[2Fe-2S] cluster</name>
        <dbReference type="ChEBI" id="CHEBI:190135"/>
    </cofactor>
</comment>
<dbReference type="InterPro" id="IPR039261">
    <property type="entry name" value="FNR_nucleotide-bd"/>
</dbReference>
<dbReference type="PRINTS" id="PR00371">
    <property type="entry name" value="FPNCR"/>
</dbReference>
<dbReference type="PRINTS" id="PR00410">
    <property type="entry name" value="PHEHYDRXLASE"/>
</dbReference>
<reference evidence="6 7" key="1">
    <citation type="submission" date="2015-04" db="EMBL/GenBank/DDBJ databases">
        <title>Genome sequence of Kerstersia gyiorum CG1.</title>
        <authorList>
            <person name="Greninger A.L."/>
            <person name="Kozyreva V."/>
            <person name="Chaturvedi V."/>
        </authorList>
    </citation>
    <scope>NUCLEOTIDE SEQUENCE [LARGE SCALE GENOMIC DNA]</scope>
    <source>
        <strain evidence="6 7">CG1</strain>
    </source>
</reference>